<dbReference type="InterPro" id="IPR000223">
    <property type="entry name" value="Pept_S26A_signal_pept_1"/>
</dbReference>
<evidence type="ECO:0000256" key="1">
    <source>
        <dbReference type="ARBA" id="ARBA00004401"/>
    </source>
</evidence>
<gene>
    <name evidence="3" type="ORF">GCM10010411_93790</name>
</gene>
<dbReference type="InterPro" id="IPR019533">
    <property type="entry name" value="Peptidase_S26"/>
</dbReference>
<reference evidence="3 4" key="1">
    <citation type="journal article" date="2019" name="Int. J. Syst. Evol. Microbiol.">
        <title>The Global Catalogue of Microorganisms (GCM) 10K type strain sequencing project: providing services to taxonomists for standard genome sequencing and annotation.</title>
        <authorList>
            <consortium name="The Broad Institute Genomics Platform"/>
            <consortium name="The Broad Institute Genome Sequencing Center for Infectious Disease"/>
            <person name="Wu L."/>
            <person name="Ma J."/>
        </authorList>
    </citation>
    <scope>NUCLEOTIDE SEQUENCE [LARGE SCALE GENOMIC DNA]</scope>
    <source>
        <strain evidence="3 4">JCM 6833</strain>
    </source>
</reference>
<keyword evidence="4" id="KW-1185">Reference proteome</keyword>
<comment type="subcellular location">
    <subcellularLocation>
        <location evidence="1">Cell membrane</location>
        <topology evidence="1">Single-pass type II membrane protein</topology>
    </subcellularLocation>
</comment>
<organism evidence="3 4">
    <name type="scientific">Actinomadura fulvescens</name>
    <dbReference type="NCBI Taxonomy" id="46160"/>
    <lineage>
        <taxon>Bacteria</taxon>
        <taxon>Bacillati</taxon>
        <taxon>Actinomycetota</taxon>
        <taxon>Actinomycetes</taxon>
        <taxon>Streptosporangiales</taxon>
        <taxon>Thermomonosporaceae</taxon>
        <taxon>Actinomadura</taxon>
    </lineage>
</organism>
<dbReference type="SUPFAM" id="SSF51306">
    <property type="entry name" value="LexA/Signal peptidase"/>
    <property type="match status" value="1"/>
</dbReference>
<dbReference type="Proteomes" id="UP001501509">
    <property type="component" value="Unassembled WGS sequence"/>
</dbReference>
<evidence type="ECO:0000313" key="4">
    <source>
        <dbReference type="Proteomes" id="UP001501509"/>
    </source>
</evidence>
<name>A0ABN3R0D8_9ACTN</name>
<dbReference type="InterPro" id="IPR036286">
    <property type="entry name" value="LexA/Signal_pep-like_sf"/>
</dbReference>
<evidence type="ECO:0000313" key="3">
    <source>
        <dbReference type="EMBL" id="GAA2638933.1"/>
    </source>
</evidence>
<evidence type="ECO:0000259" key="2">
    <source>
        <dbReference type="Pfam" id="PF10502"/>
    </source>
</evidence>
<dbReference type="Pfam" id="PF10502">
    <property type="entry name" value="Peptidase_S26"/>
    <property type="match status" value="1"/>
</dbReference>
<dbReference type="Gene3D" id="2.10.109.10">
    <property type="entry name" value="Umud Fragment, subunit A"/>
    <property type="match status" value="1"/>
</dbReference>
<sequence length="106" mass="11495">MLARRKYPLERDLSHRPGPLARPKGLIIKRVAAVAGEPLPGAIKDCWEGPKQANVPEANLILLGDNADHSSDSREHGYYPLNNVLGAFVRRLGGDPIAEARPPMGP</sequence>
<proteinExistence type="predicted"/>
<protein>
    <recommendedName>
        <fullName evidence="2">Peptidase S26 domain-containing protein</fullName>
    </recommendedName>
</protein>
<dbReference type="PRINTS" id="PR00727">
    <property type="entry name" value="LEADERPTASE"/>
</dbReference>
<accession>A0ABN3R0D8</accession>
<dbReference type="CDD" id="cd06530">
    <property type="entry name" value="S26_SPase_I"/>
    <property type="match status" value="1"/>
</dbReference>
<dbReference type="EMBL" id="BAAATD010000027">
    <property type="protein sequence ID" value="GAA2638933.1"/>
    <property type="molecule type" value="Genomic_DNA"/>
</dbReference>
<feature type="domain" description="Peptidase S26" evidence="2">
    <location>
        <begin position="52"/>
        <end position="88"/>
    </location>
</feature>
<comment type="caution">
    <text evidence="3">The sequence shown here is derived from an EMBL/GenBank/DDBJ whole genome shotgun (WGS) entry which is preliminary data.</text>
</comment>